<dbReference type="GO" id="GO:0000160">
    <property type="term" value="P:phosphorelay signal transduction system"/>
    <property type="evidence" value="ECO:0007669"/>
    <property type="project" value="InterPro"/>
</dbReference>
<dbReference type="SUPFAM" id="SSF46894">
    <property type="entry name" value="C-terminal effector domain of the bipartite response regulators"/>
    <property type="match status" value="1"/>
</dbReference>
<dbReference type="SMART" id="SM00421">
    <property type="entry name" value="HTH_LUXR"/>
    <property type="match status" value="1"/>
</dbReference>
<evidence type="ECO:0000259" key="5">
    <source>
        <dbReference type="PROSITE" id="PS50110"/>
    </source>
</evidence>
<geneLocation type="plasmid" evidence="6 7">
    <name>unnamed2</name>
</geneLocation>
<dbReference type="PRINTS" id="PR00038">
    <property type="entry name" value="HTHLUXR"/>
</dbReference>
<reference evidence="6 7" key="1">
    <citation type="submission" date="2020-06" db="EMBL/GenBank/DDBJ databases">
        <title>Complete genome of Azosprillum oryzae KACC14407.</title>
        <authorList>
            <person name="Kim M."/>
            <person name="Park Y.-J."/>
            <person name="Shin J.-H."/>
        </authorList>
    </citation>
    <scope>NUCLEOTIDE SEQUENCE [LARGE SCALE GENOMIC DNA]</scope>
    <source>
        <strain evidence="6 7">KACC 14407</strain>
        <plasmid evidence="6 7">unnamed2</plasmid>
    </source>
</reference>
<gene>
    <name evidence="6" type="ORF">HUE56_03695</name>
</gene>
<dbReference type="Pfam" id="PF00196">
    <property type="entry name" value="GerE"/>
    <property type="match status" value="1"/>
</dbReference>
<dbReference type="PROSITE" id="PS50110">
    <property type="entry name" value="RESPONSE_REGULATORY"/>
    <property type="match status" value="1"/>
</dbReference>
<dbReference type="AlphaFoldDB" id="A0A6N1AK76"/>
<evidence type="ECO:0000256" key="2">
    <source>
        <dbReference type="ARBA" id="ARBA00023125"/>
    </source>
</evidence>
<keyword evidence="6" id="KW-0614">Plasmid</keyword>
<dbReference type="InterPro" id="IPR036388">
    <property type="entry name" value="WH-like_DNA-bd_sf"/>
</dbReference>
<dbReference type="GO" id="GO:0003677">
    <property type="term" value="F:DNA binding"/>
    <property type="evidence" value="ECO:0007669"/>
    <property type="project" value="UniProtKB-KW"/>
</dbReference>
<dbReference type="SUPFAM" id="SSF52172">
    <property type="entry name" value="CheY-like"/>
    <property type="match status" value="1"/>
</dbReference>
<keyword evidence="1 3" id="KW-0597">Phosphoprotein</keyword>
<dbReference type="CDD" id="cd17535">
    <property type="entry name" value="REC_NarL-like"/>
    <property type="match status" value="1"/>
</dbReference>
<accession>A0A6N1AK76</accession>
<feature type="domain" description="HTH luxR-type" evidence="4">
    <location>
        <begin position="163"/>
        <end position="228"/>
    </location>
</feature>
<organism evidence="6 7">
    <name type="scientific">Azospirillum oryzae</name>
    <dbReference type="NCBI Taxonomy" id="286727"/>
    <lineage>
        <taxon>Bacteria</taxon>
        <taxon>Pseudomonadati</taxon>
        <taxon>Pseudomonadota</taxon>
        <taxon>Alphaproteobacteria</taxon>
        <taxon>Rhodospirillales</taxon>
        <taxon>Azospirillaceae</taxon>
        <taxon>Azospirillum</taxon>
    </lineage>
</organism>
<dbReference type="InterPro" id="IPR000792">
    <property type="entry name" value="Tscrpt_reg_LuxR_C"/>
</dbReference>
<dbReference type="SMART" id="SM00448">
    <property type="entry name" value="REC"/>
    <property type="match status" value="1"/>
</dbReference>
<dbReference type="CDD" id="cd06170">
    <property type="entry name" value="LuxR_C_like"/>
    <property type="match status" value="1"/>
</dbReference>
<dbReference type="EMBL" id="CP054616">
    <property type="protein sequence ID" value="QKS49594.1"/>
    <property type="molecule type" value="Genomic_DNA"/>
</dbReference>
<dbReference type="GO" id="GO:0006355">
    <property type="term" value="P:regulation of DNA-templated transcription"/>
    <property type="evidence" value="ECO:0007669"/>
    <property type="project" value="InterPro"/>
</dbReference>
<dbReference type="InterPro" id="IPR051015">
    <property type="entry name" value="EvgA-like"/>
</dbReference>
<evidence type="ECO:0000313" key="7">
    <source>
        <dbReference type="Proteomes" id="UP000509702"/>
    </source>
</evidence>
<dbReference type="Pfam" id="PF00072">
    <property type="entry name" value="Response_reg"/>
    <property type="match status" value="1"/>
</dbReference>
<evidence type="ECO:0000256" key="1">
    <source>
        <dbReference type="ARBA" id="ARBA00022553"/>
    </source>
</evidence>
<keyword evidence="7" id="KW-1185">Reference proteome</keyword>
<dbReference type="InterPro" id="IPR058245">
    <property type="entry name" value="NreC/VraR/RcsB-like_REC"/>
</dbReference>
<dbReference type="InterPro" id="IPR016032">
    <property type="entry name" value="Sig_transdc_resp-reg_C-effctor"/>
</dbReference>
<evidence type="ECO:0000259" key="4">
    <source>
        <dbReference type="PROSITE" id="PS50043"/>
    </source>
</evidence>
<protein>
    <submittedName>
        <fullName evidence="6">Response regulator transcription factor</fullName>
    </submittedName>
</protein>
<dbReference type="PROSITE" id="PS50043">
    <property type="entry name" value="HTH_LUXR_2"/>
    <property type="match status" value="1"/>
</dbReference>
<keyword evidence="2" id="KW-0238">DNA-binding</keyword>
<name>A0A6N1AK76_9PROT</name>
<dbReference type="RefSeq" id="WP_149199089.1">
    <property type="nucleotide sequence ID" value="NZ_BSOV01000007.1"/>
</dbReference>
<dbReference type="Gene3D" id="3.40.50.2300">
    <property type="match status" value="1"/>
</dbReference>
<evidence type="ECO:0000256" key="3">
    <source>
        <dbReference type="PROSITE-ProRule" id="PRU00169"/>
    </source>
</evidence>
<feature type="domain" description="Response regulatory" evidence="5">
    <location>
        <begin position="14"/>
        <end position="131"/>
    </location>
</feature>
<dbReference type="PANTHER" id="PTHR45566:SF1">
    <property type="entry name" value="HTH-TYPE TRANSCRIPTIONAL REGULATOR YHJB-RELATED"/>
    <property type="match status" value="1"/>
</dbReference>
<feature type="modified residue" description="4-aspartylphosphate" evidence="3">
    <location>
        <position position="66"/>
    </location>
</feature>
<sequence>MVSDRRTPSDDPLKFLIVDDHALVRYGLSLALRQRYEHVAIVEAGSLAEAVRKVRSEPDLAAILYDLQMSDSDEHSGLTDMLEAAGDVPLIVVSGTTDVNVIASCIRAGARGFVHKGCEGVVLDQALPIVLEGGIFAPAPPTSPDGRPVRIALGSAAAPVRSESEAVSGLTERQREVLRLLLEGRSNKEIARSLGVLEGTIKVHLRTVMQRLGVRNRTQLALATVKAGIRLSS</sequence>
<evidence type="ECO:0000313" key="6">
    <source>
        <dbReference type="EMBL" id="QKS49594.1"/>
    </source>
</evidence>
<proteinExistence type="predicted"/>
<dbReference type="InterPro" id="IPR001789">
    <property type="entry name" value="Sig_transdc_resp-reg_receiver"/>
</dbReference>
<dbReference type="InterPro" id="IPR011006">
    <property type="entry name" value="CheY-like_superfamily"/>
</dbReference>
<dbReference type="OrthoDB" id="9805444at2"/>
<dbReference type="Gene3D" id="1.10.10.10">
    <property type="entry name" value="Winged helix-like DNA-binding domain superfamily/Winged helix DNA-binding domain"/>
    <property type="match status" value="1"/>
</dbReference>
<dbReference type="PANTHER" id="PTHR45566">
    <property type="entry name" value="HTH-TYPE TRANSCRIPTIONAL REGULATOR YHJB-RELATED"/>
    <property type="match status" value="1"/>
</dbReference>
<dbReference type="Proteomes" id="UP000509702">
    <property type="component" value="Plasmid unnamed2"/>
</dbReference>
<dbReference type="KEGG" id="aoz:HUE56_03695"/>